<dbReference type="InterPro" id="IPR013424">
    <property type="entry name" value="Ice-binding_C"/>
</dbReference>
<reference evidence="2 3" key="1">
    <citation type="submission" date="2020-04" db="EMBL/GenBank/DDBJ databases">
        <title>Genome sequencing of novel species.</title>
        <authorList>
            <person name="Heo J."/>
            <person name="Kim S.-J."/>
            <person name="Kim J.-S."/>
            <person name="Hong S.-B."/>
            <person name="Kwon S.-W."/>
        </authorList>
    </citation>
    <scope>NUCLEOTIDE SEQUENCE [LARGE SCALE GENOMIC DNA]</scope>
    <source>
        <strain evidence="2 3">GN2-R2</strain>
    </source>
</reference>
<accession>A0A7Z2W0V4</accession>
<dbReference type="NCBIfam" id="TIGR02595">
    <property type="entry name" value="PEP_CTERM"/>
    <property type="match status" value="1"/>
</dbReference>
<dbReference type="Pfam" id="PF07589">
    <property type="entry name" value="PEP-CTERM"/>
    <property type="match status" value="1"/>
</dbReference>
<organism evidence="2 3">
    <name type="scientific">Massilia forsythiae</name>
    <dbReference type="NCBI Taxonomy" id="2728020"/>
    <lineage>
        <taxon>Bacteria</taxon>
        <taxon>Pseudomonadati</taxon>
        <taxon>Pseudomonadota</taxon>
        <taxon>Betaproteobacteria</taxon>
        <taxon>Burkholderiales</taxon>
        <taxon>Oxalobacteraceae</taxon>
        <taxon>Telluria group</taxon>
        <taxon>Massilia</taxon>
    </lineage>
</organism>
<evidence type="ECO:0000313" key="3">
    <source>
        <dbReference type="Proteomes" id="UP000502415"/>
    </source>
</evidence>
<sequence>MAQTVGTPTQALDLTDGSAFFGDTFAAGNSGATFTDRFTFTVPTAATWNLDAVVSSISRTQDTGLDITGFSVYSATGRTPVSSGTSLQSGLVDVWTVAGNGLTAGDYYLQVTGNVVSDQATSIGGVVALAPVPEPEAYGLMLGGLGVLGWLARRRRNALQA</sequence>
<gene>
    <name evidence="2" type="ORF">HH212_24160</name>
</gene>
<evidence type="ECO:0000259" key="1">
    <source>
        <dbReference type="Pfam" id="PF07589"/>
    </source>
</evidence>
<evidence type="ECO:0000313" key="2">
    <source>
        <dbReference type="EMBL" id="QJE02718.1"/>
    </source>
</evidence>
<dbReference type="Proteomes" id="UP000502415">
    <property type="component" value="Chromosome"/>
</dbReference>
<proteinExistence type="predicted"/>
<keyword evidence="3" id="KW-1185">Reference proteome</keyword>
<dbReference type="NCBIfam" id="NF038126">
    <property type="entry name" value="PEP_CTERM_FxDxF"/>
    <property type="match status" value="1"/>
</dbReference>
<dbReference type="KEGG" id="mfy:HH212_24160"/>
<dbReference type="AlphaFoldDB" id="A0A7Z2W0V4"/>
<feature type="domain" description="Ice-binding protein C-terminal" evidence="1">
    <location>
        <begin position="131"/>
        <end position="156"/>
    </location>
</feature>
<name>A0A7Z2W0V4_9BURK</name>
<protein>
    <submittedName>
        <fullName evidence="2">PEP-CTERM sorting domain-containing protein</fullName>
    </submittedName>
</protein>
<dbReference type="EMBL" id="CP051685">
    <property type="protein sequence ID" value="QJE02718.1"/>
    <property type="molecule type" value="Genomic_DNA"/>
</dbReference>